<sequence>MSKKENIHNNSSAKGSFLDRNYANGNVSEHHKELLGTDIPEGYFKNSKQRILDLVKEDAPKKQKVVLLRPRFKYAIAASVAILVSLTIWFQSSSGLDSSELNELADDALINSLFVEDTDMEAFTNDILVSEVMVKAEISEQSLENVFMNSLFVEDSLVDDYMGKSLLENVIL</sequence>
<keyword evidence="3" id="KW-1185">Reference proteome</keyword>
<evidence type="ECO:0000313" key="3">
    <source>
        <dbReference type="Proteomes" id="UP001257277"/>
    </source>
</evidence>
<reference evidence="2 3" key="1">
    <citation type="submission" date="2023-09" db="EMBL/GenBank/DDBJ databases">
        <title>Novel taxa isolated from Blanes Bay.</title>
        <authorList>
            <person name="Rey-Velasco X."/>
            <person name="Lucena T."/>
        </authorList>
    </citation>
    <scope>NUCLEOTIDE SEQUENCE [LARGE SCALE GENOMIC DNA]</scope>
    <source>
        <strain evidence="2 3">S356</strain>
    </source>
</reference>
<proteinExistence type="predicted"/>
<evidence type="ECO:0000313" key="2">
    <source>
        <dbReference type="EMBL" id="MDT7832834.1"/>
    </source>
</evidence>
<dbReference type="EMBL" id="JAVTTO010000004">
    <property type="protein sequence ID" value="MDT7832834.1"/>
    <property type="molecule type" value="Genomic_DNA"/>
</dbReference>
<protein>
    <recommendedName>
        <fullName evidence="4">DUF4179 domain-containing protein</fullName>
    </recommendedName>
</protein>
<gene>
    <name evidence="2" type="ORF">RQM59_10620</name>
</gene>
<keyword evidence="1" id="KW-0472">Membrane</keyword>
<evidence type="ECO:0000256" key="1">
    <source>
        <dbReference type="SAM" id="Phobius"/>
    </source>
</evidence>
<evidence type="ECO:0008006" key="4">
    <source>
        <dbReference type="Google" id="ProtNLM"/>
    </source>
</evidence>
<dbReference type="RefSeq" id="WP_349242087.1">
    <property type="nucleotide sequence ID" value="NZ_JAVTTO010000004.1"/>
</dbReference>
<comment type="caution">
    <text evidence="2">The sequence shown here is derived from an EMBL/GenBank/DDBJ whole genome shotgun (WGS) entry which is preliminary data.</text>
</comment>
<organism evidence="2 3">
    <name type="scientific">Asprobacillus argus</name>
    <dbReference type="NCBI Taxonomy" id="3076534"/>
    <lineage>
        <taxon>Bacteria</taxon>
        <taxon>Pseudomonadati</taxon>
        <taxon>Bacteroidota</taxon>
        <taxon>Flavobacteriia</taxon>
        <taxon>Flavobacteriales</taxon>
        <taxon>Flavobacteriaceae</taxon>
        <taxon>Asprobacillus</taxon>
    </lineage>
</organism>
<feature type="transmembrane region" description="Helical" evidence="1">
    <location>
        <begin position="72"/>
        <end position="90"/>
    </location>
</feature>
<keyword evidence="1" id="KW-1133">Transmembrane helix</keyword>
<accession>A0ABU3LGH9</accession>
<name>A0ABU3LGH9_9FLAO</name>
<dbReference type="Proteomes" id="UP001257277">
    <property type="component" value="Unassembled WGS sequence"/>
</dbReference>
<keyword evidence="1" id="KW-0812">Transmembrane</keyword>